<feature type="chain" id="PRO_5038276358" description="Peptidase S1 domain-containing protein" evidence="2">
    <location>
        <begin position="17"/>
        <end position="287"/>
    </location>
</feature>
<feature type="domain" description="Peptidase S1" evidence="3">
    <location>
        <begin position="52"/>
        <end position="287"/>
    </location>
</feature>
<dbReference type="CDD" id="cd00190">
    <property type="entry name" value="Tryp_SPc"/>
    <property type="match status" value="1"/>
</dbReference>
<evidence type="ECO:0000256" key="1">
    <source>
        <dbReference type="ARBA" id="ARBA00023157"/>
    </source>
</evidence>
<organism evidence="4 5">
    <name type="scientific">Manduca sexta</name>
    <name type="common">Tobacco hawkmoth</name>
    <name type="synonym">Tobacco hornworm</name>
    <dbReference type="NCBI Taxonomy" id="7130"/>
    <lineage>
        <taxon>Eukaryota</taxon>
        <taxon>Metazoa</taxon>
        <taxon>Ecdysozoa</taxon>
        <taxon>Arthropoda</taxon>
        <taxon>Hexapoda</taxon>
        <taxon>Insecta</taxon>
        <taxon>Pterygota</taxon>
        <taxon>Neoptera</taxon>
        <taxon>Endopterygota</taxon>
        <taxon>Lepidoptera</taxon>
        <taxon>Glossata</taxon>
        <taxon>Ditrysia</taxon>
        <taxon>Bombycoidea</taxon>
        <taxon>Sphingidae</taxon>
        <taxon>Sphinginae</taxon>
        <taxon>Sphingini</taxon>
        <taxon>Manduca</taxon>
    </lineage>
</organism>
<dbReference type="InterPro" id="IPR043504">
    <property type="entry name" value="Peptidase_S1_PA_chymotrypsin"/>
</dbReference>
<dbReference type="InterPro" id="IPR009003">
    <property type="entry name" value="Peptidase_S1_PA"/>
</dbReference>
<dbReference type="Proteomes" id="UP000791440">
    <property type="component" value="Unassembled WGS sequence"/>
</dbReference>
<dbReference type="InterPro" id="IPR001254">
    <property type="entry name" value="Trypsin_dom"/>
</dbReference>
<comment type="caution">
    <text evidence="4">The sequence shown here is derived from an EMBL/GenBank/DDBJ whole genome shotgun (WGS) entry which is preliminary data.</text>
</comment>
<reference evidence="4" key="1">
    <citation type="journal article" date="2016" name="Insect Biochem. Mol. Biol.">
        <title>Multifaceted biological insights from a draft genome sequence of the tobacco hornworm moth, Manduca sexta.</title>
        <authorList>
            <person name="Kanost M.R."/>
            <person name="Arrese E.L."/>
            <person name="Cao X."/>
            <person name="Chen Y.R."/>
            <person name="Chellapilla S."/>
            <person name="Goldsmith M.R."/>
            <person name="Grosse-Wilde E."/>
            <person name="Heckel D.G."/>
            <person name="Herndon N."/>
            <person name="Jiang H."/>
            <person name="Papanicolaou A."/>
            <person name="Qu J."/>
            <person name="Soulages J.L."/>
            <person name="Vogel H."/>
            <person name="Walters J."/>
            <person name="Waterhouse R.M."/>
            <person name="Ahn S.J."/>
            <person name="Almeida F.C."/>
            <person name="An C."/>
            <person name="Aqrawi P."/>
            <person name="Bretschneider A."/>
            <person name="Bryant W.B."/>
            <person name="Bucks S."/>
            <person name="Chao H."/>
            <person name="Chevignon G."/>
            <person name="Christen J.M."/>
            <person name="Clarke D.F."/>
            <person name="Dittmer N.T."/>
            <person name="Ferguson L.C.F."/>
            <person name="Garavelou S."/>
            <person name="Gordon K.H.J."/>
            <person name="Gunaratna R.T."/>
            <person name="Han Y."/>
            <person name="Hauser F."/>
            <person name="He Y."/>
            <person name="Heidel-Fischer H."/>
            <person name="Hirsh A."/>
            <person name="Hu Y."/>
            <person name="Jiang H."/>
            <person name="Kalra D."/>
            <person name="Klinner C."/>
            <person name="Konig C."/>
            <person name="Kovar C."/>
            <person name="Kroll A.R."/>
            <person name="Kuwar S.S."/>
            <person name="Lee S.L."/>
            <person name="Lehman R."/>
            <person name="Li K."/>
            <person name="Li Z."/>
            <person name="Liang H."/>
            <person name="Lovelace S."/>
            <person name="Lu Z."/>
            <person name="Mansfield J.H."/>
            <person name="McCulloch K.J."/>
            <person name="Mathew T."/>
            <person name="Morton B."/>
            <person name="Muzny D.M."/>
            <person name="Neunemann D."/>
            <person name="Ongeri F."/>
            <person name="Pauchet Y."/>
            <person name="Pu L.L."/>
            <person name="Pyrousis I."/>
            <person name="Rao X.J."/>
            <person name="Redding A."/>
            <person name="Roesel C."/>
            <person name="Sanchez-Gracia A."/>
            <person name="Schaack S."/>
            <person name="Shukla A."/>
            <person name="Tetreau G."/>
            <person name="Wang Y."/>
            <person name="Xiong G.H."/>
            <person name="Traut W."/>
            <person name="Walsh T.K."/>
            <person name="Worley K.C."/>
            <person name="Wu D."/>
            <person name="Wu W."/>
            <person name="Wu Y.Q."/>
            <person name="Zhang X."/>
            <person name="Zou Z."/>
            <person name="Zucker H."/>
            <person name="Briscoe A.D."/>
            <person name="Burmester T."/>
            <person name="Clem R.J."/>
            <person name="Feyereisen R."/>
            <person name="Grimmelikhuijzen C.J.P."/>
            <person name="Hamodrakas S.J."/>
            <person name="Hansson B.S."/>
            <person name="Huguet E."/>
            <person name="Jermiin L.S."/>
            <person name="Lan Q."/>
            <person name="Lehman H.K."/>
            <person name="Lorenzen M."/>
            <person name="Merzendorfer H."/>
            <person name="Michalopoulos I."/>
            <person name="Morton D.B."/>
            <person name="Muthukrishnan S."/>
            <person name="Oakeshott J.G."/>
            <person name="Palmer W."/>
            <person name="Park Y."/>
            <person name="Passarelli A.L."/>
            <person name="Rozas J."/>
            <person name="Schwartz L.M."/>
            <person name="Smith W."/>
            <person name="Southgate A."/>
            <person name="Vilcinskas A."/>
            <person name="Vogt R."/>
            <person name="Wang P."/>
            <person name="Werren J."/>
            <person name="Yu X.Q."/>
            <person name="Zhou J.J."/>
            <person name="Brown S.J."/>
            <person name="Scherer S.E."/>
            <person name="Richards S."/>
            <person name="Blissard G.W."/>
        </authorList>
    </citation>
    <scope>NUCLEOTIDE SEQUENCE</scope>
</reference>
<evidence type="ECO:0000313" key="5">
    <source>
        <dbReference type="Proteomes" id="UP000791440"/>
    </source>
</evidence>
<protein>
    <recommendedName>
        <fullName evidence="3">Peptidase S1 domain-containing protein</fullName>
    </recommendedName>
</protein>
<dbReference type="SMART" id="SM00020">
    <property type="entry name" value="Tryp_SPc"/>
    <property type="match status" value="1"/>
</dbReference>
<dbReference type="Pfam" id="PF00089">
    <property type="entry name" value="Trypsin"/>
    <property type="match status" value="1"/>
</dbReference>
<dbReference type="InterPro" id="IPR018114">
    <property type="entry name" value="TRYPSIN_HIS"/>
</dbReference>
<reference evidence="4" key="2">
    <citation type="submission" date="2020-12" db="EMBL/GenBank/DDBJ databases">
        <authorList>
            <person name="Kanost M."/>
        </authorList>
    </citation>
    <scope>NUCLEOTIDE SEQUENCE</scope>
</reference>
<evidence type="ECO:0000256" key="2">
    <source>
        <dbReference type="SAM" id="SignalP"/>
    </source>
</evidence>
<accession>A0A921YV89</accession>
<dbReference type="EMBL" id="JH668325">
    <property type="protein sequence ID" value="KAG6445786.1"/>
    <property type="molecule type" value="Genomic_DNA"/>
</dbReference>
<dbReference type="InterPro" id="IPR001314">
    <property type="entry name" value="Peptidase_S1A"/>
</dbReference>
<dbReference type="GO" id="GO:0004252">
    <property type="term" value="F:serine-type endopeptidase activity"/>
    <property type="evidence" value="ECO:0007669"/>
    <property type="project" value="InterPro"/>
</dbReference>
<dbReference type="Gene3D" id="2.40.10.10">
    <property type="entry name" value="Trypsin-like serine proteases"/>
    <property type="match status" value="1"/>
</dbReference>
<dbReference type="EMBL" id="JH668325">
    <property type="protein sequence ID" value="KAG6445785.1"/>
    <property type="molecule type" value="Genomic_DNA"/>
</dbReference>
<dbReference type="SUPFAM" id="SSF50494">
    <property type="entry name" value="Trypsin-like serine proteases"/>
    <property type="match status" value="1"/>
</dbReference>
<sequence>MKLEILLLAVAASVSAFPAEEPVLYYHKNVGMREAERIRQAEQAADFDGSRIFNGSPAALGAYPYMGGLVIAVPGGQSVCGSALLSNTRAVTAAHCWFDGWVQARQFEVVFGSVRLFSGGVRVRTSNVTMHPNWNTRNLNNDVAMIRFNRITFTNVIRPINLPTGAQLNNNFTGTWAQAAGFGRVGDNVGISPNQVLSHVTLQVITNAACRGVFPNNIIDSNLCTNPAANGGNVCSSDSGGPLSATIGGQRVLIGIVSFGSNRGCEARHPAAYARVTSFVPWIRGQM</sequence>
<keyword evidence="2" id="KW-0732">Signal</keyword>
<evidence type="ECO:0000259" key="3">
    <source>
        <dbReference type="PROSITE" id="PS50240"/>
    </source>
</evidence>
<keyword evidence="1" id="KW-1015">Disulfide bond</keyword>
<evidence type="ECO:0000313" key="4">
    <source>
        <dbReference type="EMBL" id="KAG6445785.1"/>
    </source>
</evidence>
<feature type="signal peptide" evidence="2">
    <location>
        <begin position="1"/>
        <end position="16"/>
    </location>
</feature>
<keyword evidence="5" id="KW-1185">Reference proteome</keyword>
<dbReference type="PRINTS" id="PR00722">
    <property type="entry name" value="CHYMOTRYPSIN"/>
</dbReference>
<proteinExistence type="predicted"/>
<dbReference type="PANTHER" id="PTHR24252:SF7">
    <property type="entry name" value="HYALIN"/>
    <property type="match status" value="1"/>
</dbReference>
<dbReference type="PROSITE" id="PS00134">
    <property type="entry name" value="TRYPSIN_HIS"/>
    <property type="match status" value="1"/>
</dbReference>
<name>A0A921YV89_MANSE</name>
<dbReference type="GO" id="GO:0006508">
    <property type="term" value="P:proteolysis"/>
    <property type="evidence" value="ECO:0007669"/>
    <property type="project" value="InterPro"/>
</dbReference>
<gene>
    <name evidence="4" type="ORF">O3G_MSEX004096</name>
</gene>
<dbReference type="PROSITE" id="PS50240">
    <property type="entry name" value="TRYPSIN_DOM"/>
    <property type="match status" value="1"/>
</dbReference>
<dbReference type="AlphaFoldDB" id="A0A921YV89"/>
<dbReference type="PANTHER" id="PTHR24252">
    <property type="entry name" value="ACROSIN-RELATED"/>
    <property type="match status" value="1"/>
</dbReference>